<sequence length="409" mass="43950">MSKFRLAHLGLVLAALGFTAATPVIGLAPAYAAATLRPEVGTPLVAAQQLMKQGKNKDALLKLHELDKVSGKTPDENYLIERTRAGAAAAAGDNDAAAKAFEALLASGKLSPAERSQFSEGLVGIYMRSGDLNKANAAIDKLLKEKDDPKLRAYLLQNYYKQGNWTALENELHTAEKRGGLNEDQLGMLANVQLKKNDKAGYVHTIEKLAAGYPKARYWEDLLNRVQGKPNFSSRLSVDVYRLKFANGLMKKPSEYMEMAQLLLQSKAPAEAVKVIDKGFKAGALGTGPDAARHQRLKDLAEKTLAEQNKNAVTDEAEFTKIKDGDALAALGYGLVQSGQADKGLKIMETAIKSGTVKNVDEVKLHLGAAYAAAGKKQQAISTLKSVGGDNGAADLARYWVMAINKPMA</sequence>
<keyword evidence="3" id="KW-1185">Reference proteome</keyword>
<comment type="caution">
    <text evidence="2">The sequence shown here is derived from an EMBL/GenBank/DDBJ whole genome shotgun (WGS) entry which is preliminary data.</text>
</comment>
<evidence type="ECO:0000313" key="3">
    <source>
        <dbReference type="Proteomes" id="UP000297258"/>
    </source>
</evidence>
<accession>A0A4Y9STP8</accession>
<dbReference type="OrthoDB" id="8875254at2"/>
<dbReference type="Proteomes" id="UP000297258">
    <property type="component" value="Unassembled WGS sequence"/>
</dbReference>
<feature type="signal peptide" evidence="1">
    <location>
        <begin position="1"/>
        <end position="20"/>
    </location>
</feature>
<organism evidence="2 3">
    <name type="scientific">Massilia horti</name>
    <dbReference type="NCBI Taxonomy" id="2562153"/>
    <lineage>
        <taxon>Bacteria</taxon>
        <taxon>Pseudomonadati</taxon>
        <taxon>Pseudomonadota</taxon>
        <taxon>Betaproteobacteria</taxon>
        <taxon>Burkholderiales</taxon>
        <taxon>Oxalobacteraceae</taxon>
        <taxon>Telluria group</taxon>
        <taxon>Massilia</taxon>
    </lineage>
</organism>
<dbReference type="RefSeq" id="WP_135190950.1">
    <property type="nucleotide sequence ID" value="NZ_SPUM01000115.1"/>
</dbReference>
<dbReference type="EMBL" id="SPUM01000115">
    <property type="protein sequence ID" value="TFW30060.1"/>
    <property type="molecule type" value="Genomic_DNA"/>
</dbReference>
<feature type="chain" id="PRO_5021331807" evidence="1">
    <location>
        <begin position="21"/>
        <end position="409"/>
    </location>
</feature>
<dbReference type="InterPro" id="IPR011990">
    <property type="entry name" value="TPR-like_helical_dom_sf"/>
</dbReference>
<gene>
    <name evidence="2" type="ORF">E4O92_17550</name>
</gene>
<proteinExistence type="predicted"/>
<name>A0A4Y9STP8_9BURK</name>
<dbReference type="Gene3D" id="1.25.40.10">
    <property type="entry name" value="Tetratricopeptide repeat domain"/>
    <property type="match status" value="2"/>
</dbReference>
<reference evidence="2 3" key="1">
    <citation type="submission" date="2019-03" db="EMBL/GenBank/DDBJ databases">
        <title>Draft genome of Massilia hortus sp. nov., a novel bacterial species of the Oxalobacteraceae family.</title>
        <authorList>
            <person name="Peta V."/>
            <person name="Raths R."/>
            <person name="Bucking H."/>
        </authorList>
    </citation>
    <scope>NUCLEOTIDE SEQUENCE [LARGE SCALE GENOMIC DNA]</scope>
    <source>
        <strain evidence="2 3">ONC3</strain>
    </source>
</reference>
<protein>
    <submittedName>
        <fullName evidence="2">Tetratricopeptide repeat protein</fullName>
    </submittedName>
</protein>
<evidence type="ECO:0000256" key="1">
    <source>
        <dbReference type="SAM" id="SignalP"/>
    </source>
</evidence>
<evidence type="ECO:0000313" key="2">
    <source>
        <dbReference type="EMBL" id="TFW30060.1"/>
    </source>
</evidence>
<keyword evidence="1" id="KW-0732">Signal</keyword>
<dbReference type="AlphaFoldDB" id="A0A4Y9STP8"/>
<dbReference type="SUPFAM" id="SSF48452">
    <property type="entry name" value="TPR-like"/>
    <property type="match status" value="1"/>
</dbReference>